<protein>
    <recommendedName>
        <fullName evidence="4">Secreted protein</fullName>
    </recommendedName>
</protein>
<sequence>MKFTGLRTTLAAGVLALAVGGLATLPATAASARPAAPAAASASDDLGSLTSDVHGTYTDATGGTGTFTGTFVPSQFSAVGDRVMMLNGAGTASQIAALLSQILGLLGL</sequence>
<evidence type="ECO:0000256" key="1">
    <source>
        <dbReference type="SAM" id="SignalP"/>
    </source>
</evidence>
<keyword evidence="1" id="KW-0732">Signal</keyword>
<dbReference type="RefSeq" id="WP_203917925.1">
    <property type="nucleotide sequence ID" value="NZ_BONZ01000022.1"/>
</dbReference>
<accession>A0A8J3QNJ1</accession>
<dbReference type="AlphaFoldDB" id="A0A8J3QNJ1"/>
<feature type="chain" id="PRO_5038515925" description="Secreted protein" evidence="1">
    <location>
        <begin position="30"/>
        <end position="108"/>
    </location>
</feature>
<evidence type="ECO:0008006" key="4">
    <source>
        <dbReference type="Google" id="ProtNLM"/>
    </source>
</evidence>
<proteinExistence type="predicted"/>
<gene>
    <name evidence="2" type="ORF">Raf01_24250</name>
</gene>
<keyword evidence="3" id="KW-1185">Reference proteome</keyword>
<reference evidence="2" key="1">
    <citation type="submission" date="2021-01" db="EMBL/GenBank/DDBJ databases">
        <title>Whole genome shotgun sequence of Rugosimonospora africana NBRC 104875.</title>
        <authorList>
            <person name="Komaki H."/>
            <person name="Tamura T."/>
        </authorList>
    </citation>
    <scope>NUCLEOTIDE SEQUENCE</scope>
    <source>
        <strain evidence="2">NBRC 104875</strain>
    </source>
</reference>
<dbReference type="Proteomes" id="UP000642748">
    <property type="component" value="Unassembled WGS sequence"/>
</dbReference>
<dbReference type="EMBL" id="BONZ01000022">
    <property type="protein sequence ID" value="GIH14253.1"/>
    <property type="molecule type" value="Genomic_DNA"/>
</dbReference>
<feature type="signal peptide" evidence="1">
    <location>
        <begin position="1"/>
        <end position="29"/>
    </location>
</feature>
<comment type="caution">
    <text evidence="2">The sequence shown here is derived from an EMBL/GenBank/DDBJ whole genome shotgun (WGS) entry which is preliminary data.</text>
</comment>
<evidence type="ECO:0000313" key="2">
    <source>
        <dbReference type="EMBL" id="GIH14253.1"/>
    </source>
</evidence>
<evidence type="ECO:0000313" key="3">
    <source>
        <dbReference type="Proteomes" id="UP000642748"/>
    </source>
</evidence>
<name>A0A8J3QNJ1_9ACTN</name>
<organism evidence="2 3">
    <name type="scientific">Rugosimonospora africana</name>
    <dbReference type="NCBI Taxonomy" id="556532"/>
    <lineage>
        <taxon>Bacteria</taxon>
        <taxon>Bacillati</taxon>
        <taxon>Actinomycetota</taxon>
        <taxon>Actinomycetes</taxon>
        <taxon>Micromonosporales</taxon>
        <taxon>Micromonosporaceae</taxon>
        <taxon>Rugosimonospora</taxon>
    </lineage>
</organism>